<gene>
    <name evidence="3" type="ORF">H0193_03995</name>
</gene>
<dbReference type="PANTHER" id="PTHR32039">
    <property type="entry name" value="MAGNESIUM-CHELATASE SUBUNIT CHLI"/>
    <property type="match status" value="1"/>
</dbReference>
<accession>A0A7W2EAB6</accession>
<reference evidence="3 4" key="1">
    <citation type="submission" date="2020-07" db="EMBL/GenBank/DDBJ databases">
        <title>Draft genome and description of Corynebacterium haemomassiliense strain Marseile-Q3615 sp. nov.</title>
        <authorList>
            <person name="Boxberger M."/>
            <person name="La Scola B."/>
        </authorList>
    </citation>
    <scope>NUCLEOTIDE SEQUENCE [LARGE SCALE GENOMIC DNA]</scope>
    <source>
        <strain evidence="3 4">Marseille-Q3615</strain>
    </source>
</reference>
<dbReference type="GO" id="GO:0005524">
    <property type="term" value="F:ATP binding"/>
    <property type="evidence" value="ECO:0007669"/>
    <property type="project" value="InterPro"/>
</dbReference>
<evidence type="ECO:0000313" key="3">
    <source>
        <dbReference type="EMBL" id="MBA5243983.1"/>
    </source>
</evidence>
<dbReference type="InterPro" id="IPR045006">
    <property type="entry name" value="CHLI-like"/>
</dbReference>
<dbReference type="AlphaFoldDB" id="A0A7W2EAB6"/>
<dbReference type="RefSeq" id="WP_181888659.1">
    <property type="nucleotide sequence ID" value="NZ_JACDTZ010000001.1"/>
</dbReference>
<dbReference type="InterPro" id="IPR014721">
    <property type="entry name" value="Ribsml_uS5_D2-typ_fold_subgr"/>
</dbReference>
<dbReference type="Gene3D" id="3.40.50.300">
    <property type="entry name" value="P-loop containing nucleotide triphosphate hydrolases"/>
    <property type="match status" value="1"/>
</dbReference>
<keyword evidence="4" id="KW-1185">Reference proteome</keyword>
<feature type="domain" description="AAA+ ATPase" evidence="2">
    <location>
        <begin position="213"/>
        <end position="416"/>
    </location>
</feature>
<dbReference type="Pfam" id="PF13335">
    <property type="entry name" value="Mg_chelatase_C"/>
    <property type="match status" value="1"/>
</dbReference>
<comment type="caution">
    <text evidence="3">The sequence shown here is derived from an EMBL/GenBank/DDBJ whole genome shotgun (WGS) entry which is preliminary data.</text>
</comment>
<dbReference type="SMART" id="SM00382">
    <property type="entry name" value="AAA"/>
    <property type="match status" value="1"/>
</dbReference>
<protein>
    <submittedName>
        <fullName evidence="3">YifB family Mg chelatase-like AAA ATPase</fullName>
    </submittedName>
</protein>
<dbReference type="InterPro" id="IPR025158">
    <property type="entry name" value="Mg_chelat-rel_C"/>
</dbReference>
<dbReference type="Proteomes" id="UP000523682">
    <property type="component" value="Unassembled WGS sequence"/>
</dbReference>
<dbReference type="NCBIfam" id="TIGR00368">
    <property type="entry name" value="YifB family Mg chelatase-like AAA ATPase"/>
    <property type="match status" value="1"/>
</dbReference>
<dbReference type="InterPro" id="IPR027417">
    <property type="entry name" value="P-loop_NTPase"/>
</dbReference>
<sequence>MALASTMSATVEGVTARLVTVEANVGAGLPGMHMVGLGDAAVKESRDRIRTAISNSSLPWPRTKIMVSLSPAHLPKAGSHFDLPIALAVLGSLDPRVERTLASTMFCGELALDGTLRRAEGVLPMLIAAFDAADPIRTVVVPRANAAEAALLGRREVLVADSLAQVWQWIAGEVELEPATAPEADAPQRAVPDFQDLAGMSEEREALEVAAAGGHHVMMIGPPGSGKSMLAERIPSILPPMDVQEMVEVTAIHSAAGVSGGGVVATRPFIAPHPSLTRAALIGGGGGTPTPGVVSQAHRGVLFLDEASEIPAPVLDALRIPLEKREVRLTRAKREVVYPADFQLVLAANPCACQRINGQCSCRSPQRARHLSNVSGPLKDRLDVFVTTSGDAAVLSPRDAEPSRSIAQRVAAARERAAARWAKAGCDEDINGRVPATLIRRHFPAKESAMAMLQAELVHGKITQRGVDKCLKLAWTLADLEEMDQPDIHHVCRAVEMREHQLQQQEVA</sequence>
<proteinExistence type="inferred from homology"/>
<evidence type="ECO:0000313" key="4">
    <source>
        <dbReference type="Proteomes" id="UP000523682"/>
    </source>
</evidence>
<dbReference type="InterPro" id="IPR020568">
    <property type="entry name" value="Ribosomal_Su5_D2-typ_SF"/>
</dbReference>
<organism evidence="3 4">
    <name type="scientific">Corynebacterium haemomassiliense</name>
    <dbReference type="NCBI Taxonomy" id="2754726"/>
    <lineage>
        <taxon>Bacteria</taxon>
        <taxon>Bacillati</taxon>
        <taxon>Actinomycetota</taxon>
        <taxon>Actinomycetes</taxon>
        <taxon>Mycobacteriales</taxon>
        <taxon>Corynebacteriaceae</taxon>
        <taxon>Corynebacterium</taxon>
    </lineage>
</organism>
<evidence type="ECO:0000259" key="2">
    <source>
        <dbReference type="SMART" id="SM00382"/>
    </source>
</evidence>
<dbReference type="EMBL" id="JACDTZ010000001">
    <property type="protein sequence ID" value="MBA5243983.1"/>
    <property type="molecule type" value="Genomic_DNA"/>
</dbReference>
<comment type="similarity">
    <text evidence="1">Belongs to the Mg-chelatase subunits D/I family. ComM subfamily.</text>
</comment>
<dbReference type="InterPro" id="IPR000523">
    <property type="entry name" value="Mg_chelatse_chII-like_cat_dom"/>
</dbReference>
<dbReference type="Gene3D" id="3.30.230.10">
    <property type="match status" value="1"/>
</dbReference>
<dbReference type="SUPFAM" id="SSF52540">
    <property type="entry name" value="P-loop containing nucleoside triphosphate hydrolases"/>
    <property type="match status" value="1"/>
</dbReference>
<dbReference type="PANTHER" id="PTHR32039:SF7">
    <property type="entry name" value="COMPETENCE PROTEIN COMM"/>
    <property type="match status" value="1"/>
</dbReference>
<dbReference type="SUPFAM" id="SSF54211">
    <property type="entry name" value="Ribosomal protein S5 domain 2-like"/>
    <property type="match status" value="1"/>
</dbReference>
<evidence type="ECO:0000256" key="1">
    <source>
        <dbReference type="ARBA" id="ARBA00006354"/>
    </source>
</evidence>
<dbReference type="Pfam" id="PF13541">
    <property type="entry name" value="ChlI"/>
    <property type="match status" value="1"/>
</dbReference>
<dbReference type="InterPro" id="IPR004482">
    <property type="entry name" value="Mg_chelat-rel"/>
</dbReference>
<dbReference type="Pfam" id="PF01078">
    <property type="entry name" value="Mg_chelatase"/>
    <property type="match status" value="1"/>
</dbReference>
<dbReference type="CDD" id="cd00009">
    <property type="entry name" value="AAA"/>
    <property type="match status" value="1"/>
</dbReference>
<dbReference type="InterPro" id="IPR003593">
    <property type="entry name" value="AAA+_ATPase"/>
</dbReference>
<name>A0A7W2EAB6_9CORY</name>